<name>A0A0F9CLP0_9ZZZZ</name>
<reference evidence="1" key="1">
    <citation type="journal article" date="2015" name="Nature">
        <title>Complex archaea that bridge the gap between prokaryotes and eukaryotes.</title>
        <authorList>
            <person name="Spang A."/>
            <person name="Saw J.H."/>
            <person name="Jorgensen S.L."/>
            <person name="Zaremba-Niedzwiedzka K."/>
            <person name="Martijn J."/>
            <person name="Lind A.E."/>
            <person name="van Eijk R."/>
            <person name="Schleper C."/>
            <person name="Guy L."/>
            <person name="Ettema T.J."/>
        </authorList>
    </citation>
    <scope>NUCLEOTIDE SEQUENCE</scope>
</reference>
<accession>A0A0F9CLP0</accession>
<proteinExistence type="predicted"/>
<gene>
    <name evidence="1" type="ORF">LCGC14_2309060</name>
</gene>
<organism evidence="1">
    <name type="scientific">marine sediment metagenome</name>
    <dbReference type="NCBI Taxonomy" id="412755"/>
    <lineage>
        <taxon>unclassified sequences</taxon>
        <taxon>metagenomes</taxon>
        <taxon>ecological metagenomes</taxon>
    </lineage>
</organism>
<dbReference type="EMBL" id="LAZR01032728">
    <property type="protein sequence ID" value="KKL50084.1"/>
    <property type="molecule type" value="Genomic_DNA"/>
</dbReference>
<evidence type="ECO:0000313" key="1">
    <source>
        <dbReference type="EMBL" id="KKL50084.1"/>
    </source>
</evidence>
<dbReference type="AlphaFoldDB" id="A0A0F9CLP0"/>
<feature type="non-terminal residue" evidence="1">
    <location>
        <position position="38"/>
    </location>
</feature>
<sequence>MSRKYKKLTQIAFLVRLYESDTLISNHDAFVLLKQKFR</sequence>
<comment type="caution">
    <text evidence="1">The sequence shown here is derived from an EMBL/GenBank/DDBJ whole genome shotgun (WGS) entry which is preliminary data.</text>
</comment>
<protein>
    <submittedName>
        <fullName evidence="1">Uncharacterized protein</fullName>
    </submittedName>
</protein>